<dbReference type="InterPro" id="IPR000515">
    <property type="entry name" value="MetI-like"/>
</dbReference>
<keyword evidence="4 7" id="KW-0812">Transmembrane</keyword>
<dbReference type="GO" id="GO:0005886">
    <property type="term" value="C:plasma membrane"/>
    <property type="evidence" value="ECO:0007669"/>
    <property type="project" value="UniProtKB-SubCell"/>
</dbReference>
<evidence type="ECO:0000256" key="7">
    <source>
        <dbReference type="RuleBase" id="RU363032"/>
    </source>
</evidence>
<protein>
    <submittedName>
        <fullName evidence="9">L-arabinose transport system permease protein AraQ</fullName>
    </submittedName>
</protein>
<feature type="transmembrane region" description="Helical" evidence="7">
    <location>
        <begin position="12"/>
        <end position="32"/>
    </location>
</feature>
<sequence>MHSTWKKAPKVIAIVIVSLISFVPFYYTLIMATHSTDEVMLGLSLLPGKYLLQNITTALNKTFWISFRNSFLVSFLSMTASVSISLMAGYGLAAYEFRLKKVIYNFVLLTMMVPPVLGIIGYMQEMKALHLSGTLIPLILIWLPSGFGVFWITQYLKNSLQMELVESARLDGCNEFMIFCRIVLPCIKPAIISLCLLIFLWSWNSYLLPLVMINKADNYTIPLYIQSLGNEHKKDIAAQITGLLISVVPLIAAFAVFSKDFIRGLTEGAVKG</sequence>
<dbReference type="GeneID" id="93304311"/>
<keyword evidence="2 7" id="KW-0813">Transport</keyword>
<proteinExistence type="inferred from homology"/>
<evidence type="ECO:0000259" key="8">
    <source>
        <dbReference type="PROSITE" id="PS50928"/>
    </source>
</evidence>
<dbReference type="PANTHER" id="PTHR43744">
    <property type="entry name" value="ABC TRANSPORTER PERMEASE PROTEIN MG189-RELATED-RELATED"/>
    <property type="match status" value="1"/>
</dbReference>
<accession>A0A1E3A0J6</accession>
<name>A0A1E3A0J6_9FIRM</name>
<gene>
    <name evidence="9" type="primary">araQ_129</name>
    <name evidence="9" type="ORF">BEH84_06322</name>
</gene>
<dbReference type="SUPFAM" id="SSF161098">
    <property type="entry name" value="MetI-like"/>
    <property type="match status" value="1"/>
</dbReference>
<evidence type="ECO:0000256" key="3">
    <source>
        <dbReference type="ARBA" id="ARBA00022475"/>
    </source>
</evidence>
<dbReference type="RefSeq" id="WP_069159520.1">
    <property type="nucleotide sequence ID" value="NZ_JBKXXQ010000005.1"/>
</dbReference>
<evidence type="ECO:0000256" key="4">
    <source>
        <dbReference type="ARBA" id="ARBA00022692"/>
    </source>
</evidence>
<feature type="transmembrane region" description="Helical" evidence="7">
    <location>
        <begin position="102"/>
        <end position="123"/>
    </location>
</feature>
<dbReference type="InterPro" id="IPR035906">
    <property type="entry name" value="MetI-like_sf"/>
</dbReference>
<evidence type="ECO:0000256" key="5">
    <source>
        <dbReference type="ARBA" id="ARBA00022989"/>
    </source>
</evidence>
<keyword evidence="6 7" id="KW-0472">Membrane</keyword>
<feature type="transmembrane region" description="Helical" evidence="7">
    <location>
        <begin position="236"/>
        <end position="257"/>
    </location>
</feature>
<comment type="similarity">
    <text evidence="7">Belongs to the binding-protein-dependent transport system permease family.</text>
</comment>
<dbReference type="EMBL" id="MCGI01000010">
    <property type="protein sequence ID" value="ODM02179.1"/>
    <property type="molecule type" value="Genomic_DNA"/>
</dbReference>
<feature type="transmembrane region" description="Helical" evidence="7">
    <location>
        <begin position="71"/>
        <end position="95"/>
    </location>
</feature>
<feature type="transmembrane region" description="Helical" evidence="7">
    <location>
        <begin position="135"/>
        <end position="156"/>
    </location>
</feature>
<reference evidence="9 10" key="1">
    <citation type="submission" date="2016-07" db="EMBL/GenBank/DDBJ databases">
        <title>Characterization of isolates of Eisenbergiella tayi derived from blood cultures, using whole genome sequencing.</title>
        <authorList>
            <person name="Burdz T."/>
            <person name="Wiebe D."/>
            <person name="Huynh C."/>
            <person name="Bernard K."/>
        </authorList>
    </citation>
    <scope>NUCLEOTIDE SEQUENCE [LARGE SCALE GENOMIC DNA]</scope>
    <source>
        <strain evidence="9 10">NML 120489</strain>
    </source>
</reference>
<feature type="transmembrane region" description="Helical" evidence="7">
    <location>
        <begin position="176"/>
        <end position="203"/>
    </location>
</feature>
<dbReference type="AlphaFoldDB" id="A0A1E3A0J6"/>
<dbReference type="Pfam" id="PF00528">
    <property type="entry name" value="BPD_transp_1"/>
    <property type="match status" value="1"/>
</dbReference>
<comment type="subcellular location">
    <subcellularLocation>
        <location evidence="1 7">Cell membrane</location>
        <topology evidence="1 7">Multi-pass membrane protein</topology>
    </subcellularLocation>
</comment>
<evidence type="ECO:0000313" key="9">
    <source>
        <dbReference type="EMBL" id="ODM02179.1"/>
    </source>
</evidence>
<evidence type="ECO:0000256" key="1">
    <source>
        <dbReference type="ARBA" id="ARBA00004651"/>
    </source>
</evidence>
<organism evidence="9 10">
    <name type="scientific">Eisenbergiella tayi</name>
    <dbReference type="NCBI Taxonomy" id="1432052"/>
    <lineage>
        <taxon>Bacteria</taxon>
        <taxon>Bacillati</taxon>
        <taxon>Bacillota</taxon>
        <taxon>Clostridia</taxon>
        <taxon>Lachnospirales</taxon>
        <taxon>Lachnospiraceae</taxon>
        <taxon>Eisenbergiella</taxon>
    </lineage>
</organism>
<dbReference type="Gene3D" id="1.10.3720.10">
    <property type="entry name" value="MetI-like"/>
    <property type="match status" value="1"/>
</dbReference>
<dbReference type="Proteomes" id="UP000095003">
    <property type="component" value="Unassembled WGS sequence"/>
</dbReference>
<dbReference type="PANTHER" id="PTHR43744:SF2">
    <property type="entry name" value="ARABINOOLIGOSACCHARIDES TRANSPORT SYSTEM PERMEASE PROTEIN ARAQ"/>
    <property type="match status" value="1"/>
</dbReference>
<keyword evidence="5 7" id="KW-1133">Transmembrane helix</keyword>
<dbReference type="CDD" id="cd06261">
    <property type="entry name" value="TM_PBP2"/>
    <property type="match status" value="1"/>
</dbReference>
<dbReference type="PROSITE" id="PS50928">
    <property type="entry name" value="ABC_TM1"/>
    <property type="match status" value="1"/>
</dbReference>
<feature type="domain" description="ABC transmembrane type-1" evidence="8">
    <location>
        <begin position="67"/>
        <end position="256"/>
    </location>
</feature>
<keyword evidence="3" id="KW-1003">Cell membrane</keyword>
<comment type="caution">
    <text evidence="9">The sequence shown here is derived from an EMBL/GenBank/DDBJ whole genome shotgun (WGS) entry which is preliminary data.</text>
</comment>
<evidence type="ECO:0000313" key="10">
    <source>
        <dbReference type="Proteomes" id="UP000095003"/>
    </source>
</evidence>
<dbReference type="GO" id="GO:0055085">
    <property type="term" value="P:transmembrane transport"/>
    <property type="evidence" value="ECO:0007669"/>
    <property type="project" value="InterPro"/>
</dbReference>
<evidence type="ECO:0000256" key="6">
    <source>
        <dbReference type="ARBA" id="ARBA00023136"/>
    </source>
</evidence>
<evidence type="ECO:0000256" key="2">
    <source>
        <dbReference type="ARBA" id="ARBA00022448"/>
    </source>
</evidence>